<proteinExistence type="predicted"/>
<dbReference type="PANTHER" id="PTHR21075:SF0">
    <property type="entry name" value="ANAEROBIC RIBONUCLEOSIDE-TRIPHOSPHATE REDUCTASE"/>
    <property type="match status" value="1"/>
</dbReference>
<accession>J9FRL8</accession>
<dbReference type="GO" id="GO:0008998">
    <property type="term" value="F:ribonucleoside-triphosphate reductase (thioredoxin) activity"/>
    <property type="evidence" value="ECO:0007669"/>
    <property type="project" value="InterPro"/>
</dbReference>
<comment type="caution">
    <text evidence="1">The sequence shown here is derived from an EMBL/GenBank/DDBJ whole genome shotgun (WGS) entry which is preliminary data.</text>
</comment>
<dbReference type="GO" id="GO:0006260">
    <property type="term" value="P:DNA replication"/>
    <property type="evidence" value="ECO:0007669"/>
    <property type="project" value="InterPro"/>
</dbReference>
<sequence length="121" mass="13443">MCRHERLSGTLSDAAPILWQYGALARLPKGETIDKLLHSGYSTISLGFAGLYECVRYMTGHSHTDAEATDFALAVMQHMNDKCAEWKAKEDIDFSLYGTPLESTTYKFAKCLQRASASCRA</sequence>
<dbReference type="GO" id="GO:0009265">
    <property type="term" value="P:2'-deoxyribonucleotide biosynthetic process"/>
    <property type="evidence" value="ECO:0007669"/>
    <property type="project" value="TreeGrafter"/>
</dbReference>
<evidence type="ECO:0000313" key="1">
    <source>
        <dbReference type="EMBL" id="EJW97571.1"/>
    </source>
</evidence>
<protein>
    <submittedName>
        <fullName evidence="1">Anaerobic ribonucleoside-triphosphate reductase</fullName>
    </submittedName>
</protein>
<dbReference type="AlphaFoldDB" id="J9FRL8"/>
<gene>
    <name evidence="1" type="ORF">EVA_14321</name>
</gene>
<dbReference type="EMBL" id="AMCI01004695">
    <property type="protein sequence ID" value="EJW97571.1"/>
    <property type="molecule type" value="Genomic_DNA"/>
</dbReference>
<dbReference type="InterPro" id="IPR012833">
    <property type="entry name" value="NrdD"/>
</dbReference>
<organism evidence="1">
    <name type="scientific">gut metagenome</name>
    <dbReference type="NCBI Taxonomy" id="749906"/>
    <lineage>
        <taxon>unclassified sequences</taxon>
        <taxon>metagenomes</taxon>
        <taxon>organismal metagenomes</taxon>
    </lineage>
</organism>
<dbReference type="SUPFAM" id="SSF51998">
    <property type="entry name" value="PFL-like glycyl radical enzymes"/>
    <property type="match status" value="1"/>
</dbReference>
<dbReference type="Gene3D" id="3.20.70.20">
    <property type="match status" value="1"/>
</dbReference>
<reference evidence="1" key="1">
    <citation type="journal article" date="2012" name="PLoS ONE">
        <title>Gene sets for utilization of primary and secondary nutrition supplies in the distal gut of endangered iberian lynx.</title>
        <authorList>
            <person name="Alcaide M."/>
            <person name="Messina E."/>
            <person name="Richter M."/>
            <person name="Bargiela R."/>
            <person name="Peplies J."/>
            <person name="Huws S.A."/>
            <person name="Newbold C.J."/>
            <person name="Golyshin P.N."/>
            <person name="Simon M.A."/>
            <person name="Lopez G."/>
            <person name="Yakimov M.M."/>
            <person name="Ferrer M."/>
        </authorList>
    </citation>
    <scope>NUCLEOTIDE SEQUENCE</scope>
</reference>
<name>J9FRL8_9ZZZZ</name>
<dbReference type="GO" id="GO:0031250">
    <property type="term" value="C:anaerobic ribonucleoside-triphosphate reductase complex"/>
    <property type="evidence" value="ECO:0007669"/>
    <property type="project" value="TreeGrafter"/>
</dbReference>
<dbReference type="GO" id="GO:0004748">
    <property type="term" value="F:ribonucleoside-diphosphate reductase activity, thioredoxin disulfide as acceptor"/>
    <property type="evidence" value="ECO:0007669"/>
    <property type="project" value="TreeGrafter"/>
</dbReference>
<dbReference type="Pfam" id="PF13597">
    <property type="entry name" value="NRDD"/>
    <property type="match status" value="1"/>
</dbReference>
<dbReference type="PANTHER" id="PTHR21075">
    <property type="entry name" value="ANAEROBIC RIBONUCLEOSIDE-TRIPHOSPHATE REDUCTASE"/>
    <property type="match status" value="1"/>
</dbReference>